<dbReference type="EMBL" id="QXFM01000144">
    <property type="protein sequence ID" value="RIV80097.1"/>
    <property type="molecule type" value="Genomic_DNA"/>
</dbReference>
<feature type="region of interest" description="Disordered" evidence="4">
    <location>
        <begin position="1"/>
        <end position="22"/>
    </location>
</feature>
<dbReference type="Pfam" id="PF00196">
    <property type="entry name" value="GerE"/>
    <property type="match status" value="1"/>
</dbReference>
<dbReference type="PRINTS" id="PR00038">
    <property type="entry name" value="HTHLUXR"/>
</dbReference>
<sequence length="272" mass="30701">MNQPESPPKRRRPRRGDDPDPLLESVSAPLALAISSVGSNGFGERLADMLEGLSGYTSTVVAALSESTKPVRLFSNLNAEEEGTTLRPYFDGTYLLDPWYNMASSQIEDGVYRFSECVPDGFRKSEYYLTFYATTGLTDECGIFVRLSKQICLVTMLGIRASEEGDRKRGQLSELRALFPAIRELMYRQWSSLSTIASNSAENLQSMCRARGLVGREVEVTGHLLRGFSNKMIGRELGISHETVKVYRKRINRKLGTRSTREIYSMFFRKNF</sequence>
<dbReference type="CDD" id="cd06170">
    <property type="entry name" value="LuxR_C_like"/>
    <property type="match status" value="1"/>
</dbReference>
<dbReference type="GO" id="GO:0006355">
    <property type="term" value="P:regulation of DNA-templated transcription"/>
    <property type="evidence" value="ECO:0007669"/>
    <property type="project" value="InterPro"/>
</dbReference>
<keyword evidence="7" id="KW-1185">Reference proteome</keyword>
<name>A0A3A1NYA0_9SPHN</name>
<feature type="domain" description="HTH luxR-type" evidence="5">
    <location>
        <begin position="206"/>
        <end position="271"/>
    </location>
</feature>
<organism evidence="6 7">
    <name type="scientific">Aurantiacibacter xanthus</name>
    <dbReference type="NCBI Taxonomy" id="1784712"/>
    <lineage>
        <taxon>Bacteria</taxon>
        <taxon>Pseudomonadati</taxon>
        <taxon>Pseudomonadota</taxon>
        <taxon>Alphaproteobacteria</taxon>
        <taxon>Sphingomonadales</taxon>
        <taxon>Erythrobacteraceae</taxon>
        <taxon>Aurantiacibacter</taxon>
    </lineage>
</organism>
<keyword evidence="1" id="KW-0805">Transcription regulation</keyword>
<comment type="caution">
    <text evidence="6">The sequence shown here is derived from an EMBL/GenBank/DDBJ whole genome shotgun (WGS) entry which is preliminary data.</text>
</comment>
<dbReference type="GO" id="GO:0003677">
    <property type="term" value="F:DNA binding"/>
    <property type="evidence" value="ECO:0007669"/>
    <property type="project" value="UniProtKB-KW"/>
</dbReference>
<dbReference type="AlphaFoldDB" id="A0A3A1NYA0"/>
<dbReference type="OrthoDB" id="9814495at2"/>
<dbReference type="InterPro" id="IPR016032">
    <property type="entry name" value="Sig_transdc_resp-reg_C-effctor"/>
</dbReference>
<evidence type="ECO:0000256" key="3">
    <source>
        <dbReference type="ARBA" id="ARBA00023163"/>
    </source>
</evidence>
<protein>
    <submittedName>
        <fullName evidence="6">LuxR family transcriptional regulator</fullName>
    </submittedName>
</protein>
<gene>
    <name evidence="6" type="ORF">D2V17_19785</name>
</gene>
<evidence type="ECO:0000256" key="1">
    <source>
        <dbReference type="ARBA" id="ARBA00023015"/>
    </source>
</evidence>
<dbReference type="Proteomes" id="UP000265366">
    <property type="component" value="Unassembled WGS sequence"/>
</dbReference>
<dbReference type="PANTHER" id="PTHR44688">
    <property type="entry name" value="DNA-BINDING TRANSCRIPTIONAL ACTIVATOR DEVR_DOSR"/>
    <property type="match status" value="1"/>
</dbReference>
<dbReference type="PROSITE" id="PS00622">
    <property type="entry name" value="HTH_LUXR_1"/>
    <property type="match status" value="1"/>
</dbReference>
<dbReference type="SMART" id="SM00421">
    <property type="entry name" value="HTH_LUXR"/>
    <property type="match status" value="1"/>
</dbReference>
<evidence type="ECO:0000313" key="6">
    <source>
        <dbReference type="EMBL" id="RIV80097.1"/>
    </source>
</evidence>
<dbReference type="PROSITE" id="PS50043">
    <property type="entry name" value="HTH_LUXR_2"/>
    <property type="match status" value="1"/>
</dbReference>
<dbReference type="InterPro" id="IPR036388">
    <property type="entry name" value="WH-like_DNA-bd_sf"/>
</dbReference>
<evidence type="ECO:0000313" key="7">
    <source>
        <dbReference type="Proteomes" id="UP000265366"/>
    </source>
</evidence>
<keyword evidence="3" id="KW-0804">Transcription</keyword>
<keyword evidence="2" id="KW-0238">DNA-binding</keyword>
<dbReference type="SUPFAM" id="SSF46894">
    <property type="entry name" value="C-terminal effector domain of the bipartite response regulators"/>
    <property type="match status" value="1"/>
</dbReference>
<evidence type="ECO:0000256" key="4">
    <source>
        <dbReference type="SAM" id="MobiDB-lite"/>
    </source>
</evidence>
<dbReference type="PANTHER" id="PTHR44688:SF16">
    <property type="entry name" value="DNA-BINDING TRANSCRIPTIONAL ACTIVATOR DEVR_DOSR"/>
    <property type="match status" value="1"/>
</dbReference>
<evidence type="ECO:0000256" key="2">
    <source>
        <dbReference type="ARBA" id="ARBA00023125"/>
    </source>
</evidence>
<dbReference type="RefSeq" id="WP_119594859.1">
    <property type="nucleotide sequence ID" value="NZ_QXFM01000144.1"/>
</dbReference>
<dbReference type="InterPro" id="IPR000792">
    <property type="entry name" value="Tscrpt_reg_LuxR_C"/>
</dbReference>
<proteinExistence type="predicted"/>
<evidence type="ECO:0000259" key="5">
    <source>
        <dbReference type="PROSITE" id="PS50043"/>
    </source>
</evidence>
<accession>A0A3A1NYA0</accession>
<reference evidence="6 7" key="1">
    <citation type="submission" date="2018-08" db="EMBL/GenBank/DDBJ databases">
        <title>Erythrobacter zhengii sp.nov., a bacterium isolated from deep-sea sediment.</title>
        <authorList>
            <person name="Fang C."/>
            <person name="Wu Y.-H."/>
            <person name="Sun C."/>
            <person name="Wang H."/>
            <person name="Cheng H."/>
            <person name="Meng F.-X."/>
            <person name="Wang C.-S."/>
            <person name="Xu X.-W."/>
        </authorList>
    </citation>
    <scope>NUCLEOTIDE SEQUENCE [LARGE SCALE GENOMIC DNA]</scope>
    <source>
        <strain evidence="6 7">CCTCC AB 2015396</strain>
    </source>
</reference>
<dbReference type="Gene3D" id="1.10.10.10">
    <property type="entry name" value="Winged helix-like DNA-binding domain superfamily/Winged helix DNA-binding domain"/>
    <property type="match status" value="1"/>
</dbReference>